<keyword evidence="4" id="KW-1185">Reference proteome</keyword>
<organism evidence="3 4">
    <name type="scientific">Streptomyces longisporus</name>
    <dbReference type="NCBI Taxonomy" id="1948"/>
    <lineage>
        <taxon>Bacteria</taxon>
        <taxon>Bacillati</taxon>
        <taxon>Actinomycetota</taxon>
        <taxon>Actinomycetes</taxon>
        <taxon>Kitasatosporales</taxon>
        <taxon>Streptomycetaceae</taxon>
        <taxon>Streptomyces</taxon>
    </lineage>
</organism>
<accession>A0ABN3MVA0</accession>
<protein>
    <recommendedName>
        <fullName evidence="2">Type ISP restriction-modification enzyme LLaBIII C-terminal specificity domain-containing protein</fullName>
    </recommendedName>
</protein>
<proteinExistence type="predicted"/>
<evidence type="ECO:0000256" key="1">
    <source>
        <dbReference type="SAM" id="MobiDB-lite"/>
    </source>
</evidence>
<feature type="domain" description="Type ISP restriction-modification enzyme LLaBIII C-terminal specificity" evidence="2">
    <location>
        <begin position="80"/>
        <end position="391"/>
    </location>
</feature>
<reference evidence="3 4" key="1">
    <citation type="journal article" date="2019" name="Int. J. Syst. Evol. Microbiol.">
        <title>The Global Catalogue of Microorganisms (GCM) 10K type strain sequencing project: providing services to taxonomists for standard genome sequencing and annotation.</title>
        <authorList>
            <consortium name="The Broad Institute Genomics Platform"/>
            <consortium name="The Broad Institute Genome Sequencing Center for Infectious Disease"/>
            <person name="Wu L."/>
            <person name="Ma J."/>
        </authorList>
    </citation>
    <scope>NUCLEOTIDE SEQUENCE [LARGE SCALE GENOMIC DNA]</scope>
    <source>
        <strain evidence="3 4">JCM 4395</strain>
    </source>
</reference>
<dbReference type="InterPro" id="IPR041635">
    <property type="entry name" value="Type_ISP_LLaBIII_C"/>
</dbReference>
<comment type="caution">
    <text evidence="3">The sequence shown here is derived from an EMBL/GenBank/DDBJ whole genome shotgun (WGS) entry which is preliminary data.</text>
</comment>
<evidence type="ECO:0000313" key="3">
    <source>
        <dbReference type="EMBL" id="GAA2508915.1"/>
    </source>
</evidence>
<dbReference type="Proteomes" id="UP001501777">
    <property type="component" value="Unassembled WGS sequence"/>
</dbReference>
<evidence type="ECO:0000259" key="2">
    <source>
        <dbReference type="Pfam" id="PF18135"/>
    </source>
</evidence>
<evidence type="ECO:0000313" key="4">
    <source>
        <dbReference type="Proteomes" id="UP001501777"/>
    </source>
</evidence>
<sequence length="452" mass="49564">MTTPPEPDRTTTTQAGPPIPPHTDATYDGTGHTRDVTATHHRGDRLSFTVTLEGTGHGCLSAEGRTMPSVTHDDAPLLADLMPWSVAPPRLGRGWPAGPDAASLKARWDALMKAEGPDREALFEPTRSRTLRSAVGQLPGQSSGTEKLIHASGPCPEPVRVLLAPFDEQWLIPDHRLIDTARPELWRVADEQQVFVAETATAGTGPHLLATSHLPLLRPGRIRPLYRRPGGTEPNLTPGLLDHLSTRLGHSPTPPDFLAWTLATIRPDLTVPLTEDTELWSRGVELGRRILWLMRRNGDRPKLPGGRRPYVRAPLPSRPLTITYDRDEETLLLDEGRISPVPPEAWDFEASGVRVLEHWFTTRTAEAEPGTLAAIRPPAWPQTWTSELLELVTVLALSAELRPQQDELTVTAPITASDLHKAGVLPAPEAARRPASVFDHHEEGPEGQFALL</sequence>
<dbReference type="EMBL" id="BAAASG010000015">
    <property type="protein sequence ID" value="GAA2508915.1"/>
    <property type="molecule type" value="Genomic_DNA"/>
</dbReference>
<name>A0ABN3MVA0_STRLO</name>
<feature type="region of interest" description="Disordered" evidence="1">
    <location>
        <begin position="1"/>
        <end position="42"/>
    </location>
</feature>
<gene>
    <name evidence="3" type="ORF">GCM10010276_63210</name>
</gene>
<dbReference type="Pfam" id="PF18135">
    <property type="entry name" value="Type_ISP_C"/>
    <property type="match status" value="1"/>
</dbReference>